<dbReference type="RefSeq" id="XP_014150391.1">
    <property type="nucleotide sequence ID" value="XM_014294916.1"/>
</dbReference>
<dbReference type="GeneID" id="25911518"/>
<dbReference type="EMBL" id="KQ243084">
    <property type="protein sequence ID" value="KNC76489.1"/>
    <property type="molecule type" value="Genomic_DNA"/>
</dbReference>
<reference evidence="1 2" key="1">
    <citation type="submission" date="2011-02" db="EMBL/GenBank/DDBJ databases">
        <title>The Genome Sequence of Sphaeroforma arctica JP610.</title>
        <authorList>
            <consortium name="The Broad Institute Genome Sequencing Platform"/>
            <person name="Russ C."/>
            <person name="Cuomo C."/>
            <person name="Young S.K."/>
            <person name="Zeng Q."/>
            <person name="Gargeya S."/>
            <person name="Alvarado L."/>
            <person name="Berlin A."/>
            <person name="Chapman S.B."/>
            <person name="Chen Z."/>
            <person name="Freedman E."/>
            <person name="Gellesch M."/>
            <person name="Goldberg J."/>
            <person name="Griggs A."/>
            <person name="Gujja S."/>
            <person name="Heilman E."/>
            <person name="Heiman D."/>
            <person name="Howarth C."/>
            <person name="Mehta T."/>
            <person name="Neiman D."/>
            <person name="Pearson M."/>
            <person name="Roberts A."/>
            <person name="Saif S."/>
            <person name="Shea T."/>
            <person name="Shenoy N."/>
            <person name="Sisk P."/>
            <person name="Stolte C."/>
            <person name="Sykes S."/>
            <person name="White J."/>
            <person name="Yandava C."/>
            <person name="Burger G."/>
            <person name="Gray M.W."/>
            <person name="Holland P.W.H."/>
            <person name="King N."/>
            <person name="Lang F.B.F."/>
            <person name="Roger A.J."/>
            <person name="Ruiz-Trillo I."/>
            <person name="Haas B."/>
            <person name="Nusbaum C."/>
            <person name="Birren B."/>
        </authorList>
    </citation>
    <scope>NUCLEOTIDE SEQUENCE [LARGE SCALE GENOMIC DNA]</scope>
    <source>
        <strain evidence="1 2">JP610</strain>
    </source>
</reference>
<proteinExistence type="predicted"/>
<gene>
    <name evidence="1" type="ORF">SARC_11014</name>
</gene>
<accession>A0A0L0FI81</accession>
<dbReference type="Proteomes" id="UP000054560">
    <property type="component" value="Unassembled WGS sequence"/>
</dbReference>
<evidence type="ECO:0000313" key="1">
    <source>
        <dbReference type="EMBL" id="KNC76489.1"/>
    </source>
</evidence>
<protein>
    <submittedName>
        <fullName evidence="1">Uncharacterized protein</fullName>
    </submittedName>
</protein>
<evidence type="ECO:0000313" key="2">
    <source>
        <dbReference type="Proteomes" id="UP000054560"/>
    </source>
</evidence>
<dbReference type="AlphaFoldDB" id="A0A0L0FI81"/>
<sequence>MAVKLQLLAQGDVHNSSLAIRGRSNRPFKLGAFNISTCHDWFTVCGITDGTARQYTTEINRFRRIAPLIGLSRDTPPDTRDAAIRYLIYLMNDLNMKPPQTHIVSAAMLKWSSILRSQSTHPNEMTTAIWGELKTVYKLFFILDGRATIPDEPALIYAGWISAVYSCSAVSVHWRALIVFFFLALRILGQQHFRGNLVSTVDSDEVEDVTTTTAQRIHFWADLKYQFVAAGIPQELITPLTSHSFRRGFAASALAITMPQRIISAI</sequence>
<organism evidence="1 2">
    <name type="scientific">Sphaeroforma arctica JP610</name>
    <dbReference type="NCBI Taxonomy" id="667725"/>
    <lineage>
        <taxon>Eukaryota</taxon>
        <taxon>Ichthyosporea</taxon>
        <taxon>Ichthyophonida</taxon>
        <taxon>Sphaeroforma</taxon>
    </lineage>
</organism>
<keyword evidence="2" id="KW-1185">Reference proteome</keyword>
<name>A0A0L0FI81_9EUKA</name>